<feature type="compositionally biased region" description="Low complexity" evidence="1">
    <location>
        <begin position="187"/>
        <end position="205"/>
    </location>
</feature>
<dbReference type="Proteomes" id="UP001194696">
    <property type="component" value="Unassembled WGS sequence"/>
</dbReference>
<feature type="region of interest" description="Disordered" evidence="1">
    <location>
        <begin position="73"/>
        <end position="104"/>
    </location>
</feature>
<feature type="compositionally biased region" description="Acidic residues" evidence="1">
    <location>
        <begin position="1100"/>
        <end position="1127"/>
    </location>
</feature>
<evidence type="ECO:0000313" key="3">
    <source>
        <dbReference type="Proteomes" id="UP001194696"/>
    </source>
</evidence>
<protein>
    <submittedName>
        <fullName evidence="2">Uncharacterized protein</fullName>
    </submittedName>
</protein>
<evidence type="ECO:0000313" key="2">
    <source>
        <dbReference type="EMBL" id="KAG0296492.1"/>
    </source>
</evidence>
<organism evidence="2 3">
    <name type="scientific">Linnemannia gamsii</name>
    <dbReference type="NCBI Taxonomy" id="64522"/>
    <lineage>
        <taxon>Eukaryota</taxon>
        <taxon>Fungi</taxon>
        <taxon>Fungi incertae sedis</taxon>
        <taxon>Mucoromycota</taxon>
        <taxon>Mortierellomycotina</taxon>
        <taxon>Mortierellomycetes</taxon>
        <taxon>Mortierellales</taxon>
        <taxon>Mortierellaceae</taxon>
        <taxon>Linnemannia</taxon>
    </lineage>
</organism>
<sequence>MVHSTTARTAAQAQDQALYLASLYPPWSLLHMLLQHHKALLSTLLLEALLDNPFSSTLSATTSSTTISAIPSSLSPSLSAKPSPSHFPAAPWSESTSEPAHSLRRPRAKLSRYLIQRLHFGYYGNKSLFSESAVRYLTARARLEFGYFAIRGRAFWNVSQDDIDSHLQLPEEDGKSDKEGKDKKSRGSSSSRPQQSRQRQQPQSGHGAGADGIDPTANKDDDPITITNSESSTSLGRQQGGGRGGGTSTESKTGQLDKQDQQQNMAKAHRKCEEREEILLMMEATRFCERMLPSNITLESLSPSSSFFRRLEAGVYWRQVAFTKWINSVEGLSNAQMARIPPSPFLYRRIDAAWMEHMEQLPSNESPILLPSQKFRNRVQLELHCAQDDARLFQIASGIFDGLATHPKKSRKPARQLIDGPFKLSPDILKSLIVDYGYLPLPEDDKQRKIHYRGGDRIPTGHEESFPSDGSHVVNRRGLKGEGTSIWYFYDIQRIEIMVVYLMFRAPEVLNCMFEHGFELEPPLGPGGPNFSPALLLQCCLPGCHAMIHHVYRTSPQANFVSPIIIISRVNEELLGLGNKPRRVEFQRQDFVEALKGVPAVHLADSLSILTGVGMDTTVVQDRLTELLQISGGPASLDVEKAVLSILHNQASKPSPSGLNNDPLLAMLDIQLEPTETLQGDGYINPQLLQRISGADLVNKAIQEAFAVRMNMSSVRDRQWKTAFEEILIEFETGSWRVHPNVSEWILDNLDSSQAAFKVCFDHALIEALAGILEWNEAQVVRLRDWVQHQENEAEMKCIPVGSRWAEVKKQLLTVPGNLLGGDRDGMGDIRYEGRSGLGMSPESWIGLNIEWTTNEEVDQTTEEIVASMPQGSELVRVSQDGHLMLDNGCLDQGLLFCDPLSGEFPALNTNGNVHEFLRRDVVVEEKHIIWLALGLVTESFQGERVVEVRQHGQSAETTIPSGRSVLAKMVCSPEAYQLVWMVVVAYLRQTATLTDERSSTPVATTTTTTLSGWTSDSLSWISLEEGEEQRLRQEYDGISNPERSPTPTPSHGSFTSWVSKVRALKLLLTDRLGLDAWLMIEMLSEIEDDLEEAVAVGDLESDDSDSDDDDDDDDDDNDDNDNDDEL</sequence>
<accession>A0ABQ7KEG2</accession>
<gene>
    <name evidence="2" type="ORF">BGZ96_009311</name>
</gene>
<proteinExistence type="predicted"/>
<feature type="compositionally biased region" description="Gly residues" evidence="1">
    <location>
        <begin position="238"/>
        <end position="247"/>
    </location>
</feature>
<comment type="caution">
    <text evidence="2">The sequence shown here is derived from an EMBL/GenBank/DDBJ whole genome shotgun (WGS) entry which is preliminary data.</text>
</comment>
<feature type="region of interest" description="Disordered" evidence="1">
    <location>
        <begin position="1093"/>
        <end position="1127"/>
    </location>
</feature>
<feature type="compositionally biased region" description="Low complexity" evidence="1">
    <location>
        <begin position="73"/>
        <end position="84"/>
    </location>
</feature>
<dbReference type="EMBL" id="JAAAIM010000056">
    <property type="protein sequence ID" value="KAG0296492.1"/>
    <property type="molecule type" value="Genomic_DNA"/>
</dbReference>
<keyword evidence="3" id="KW-1185">Reference proteome</keyword>
<feature type="region of interest" description="Disordered" evidence="1">
    <location>
        <begin position="167"/>
        <end position="270"/>
    </location>
</feature>
<evidence type="ECO:0000256" key="1">
    <source>
        <dbReference type="SAM" id="MobiDB-lite"/>
    </source>
</evidence>
<feature type="compositionally biased region" description="Basic and acidic residues" evidence="1">
    <location>
        <begin position="172"/>
        <end position="182"/>
    </location>
</feature>
<name>A0ABQ7KEG2_9FUNG</name>
<reference evidence="2 3" key="1">
    <citation type="journal article" date="2020" name="Fungal Divers.">
        <title>Resolving the Mortierellaceae phylogeny through synthesis of multi-gene phylogenetics and phylogenomics.</title>
        <authorList>
            <person name="Vandepol N."/>
            <person name="Liber J."/>
            <person name="Desiro A."/>
            <person name="Na H."/>
            <person name="Kennedy M."/>
            <person name="Barry K."/>
            <person name="Grigoriev I.V."/>
            <person name="Miller A.N."/>
            <person name="O'Donnell K."/>
            <person name="Stajich J.E."/>
            <person name="Bonito G."/>
        </authorList>
    </citation>
    <scope>NUCLEOTIDE SEQUENCE [LARGE SCALE GENOMIC DNA]</scope>
    <source>
        <strain evidence="2 3">AD045</strain>
    </source>
</reference>